<comment type="caution">
    <text evidence="1">The sequence shown here is derived from an EMBL/GenBank/DDBJ whole genome shotgun (WGS) entry which is preliminary data.</text>
</comment>
<accession>A0ABD0S3R2</accession>
<evidence type="ECO:0000313" key="2">
    <source>
        <dbReference type="Proteomes" id="UP001549921"/>
    </source>
</evidence>
<proteinExistence type="predicted"/>
<dbReference type="Proteomes" id="UP001549921">
    <property type="component" value="Unassembled WGS sequence"/>
</dbReference>
<gene>
    <name evidence="1" type="ORF">ABMA28_013143</name>
</gene>
<sequence>MNYSKLKKLDEETLEKITEGKGPSDKCLCSILAPPDNEKKGIKATIKRAFASIGGKQGGRKNKTLYGQNSVDIPLSFTQGGKGIYTTKEAVKRKSSCGKCGCDSENLVLKHSFANIRITSPDVSSICPCPSDCLPEKDKLQNNIKVTVEHVYAIDSASDISDISDISEETYVSETSRHAASLPILPKKSADPAEKVCRVCIHEGVVQKP</sequence>
<name>A0ABD0S3R2_LOXSC</name>
<organism evidence="1 2">
    <name type="scientific">Loxostege sticticalis</name>
    <name type="common">Beet webworm moth</name>
    <dbReference type="NCBI Taxonomy" id="481309"/>
    <lineage>
        <taxon>Eukaryota</taxon>
        <taxon>Metazoa</taxon>
        <taxon>Ecdysozoa</taxon>
        <taxon>Arthropoda</taxon>
        <taxon>Hexapoda</taxon>
        <taxon>Insecta</taxon>
        <taxon>Pterygota</taxon>
        <taxon>Neoptera</taxon>
        <taxon>Endopterygota</taxon>
        <taxon>Lepidoptera</taxon>
        <taxon>Glossata</taxon>
        <taxon>Ditrysia</taxon>
        <taxon>Pyraloidea</taxon>
        <taxon>Crambidae</taxon>
        <taxon>Pyraustinae</taxon>
        <taxon>Loxostege</taxon>
    </lineage>
</organism>
<dbReference type="AlphaFoldDB" id="A0ABD0S3R2"/>
<dbReference type="EMBL" id="JBEDNZ010000031">
    <property type="protein sequence ID" value="KAL0808713.1"/>
    <property type="molecule type" value="Genomic_DNA"/>
</dbReference>
<protein>
    <submittedName>
        <fullName evidence="1">Uncharacterized protein</fullName>
    </submittedName>
</protein>
<evidence type="ECO:0000313" key="1">
    <source>
        <dbReference type="EMBL" id="KAL0808713.1"/>
    </source>
</evidence>
<reference evidence="1 2" key="1">
    <citation type="submission" date="2024-06" db="EMBL/GenBank/DDBJ databases">
        <title>A chromosome-level genome assembly of beet webworm, Loxostege sticticalis.</title>
        <authorList>
            <person name="Zhang Y."/>
        </authorList>
    </citation>
    <scope>NUCLEOTIDE SEQUENCE [LARGE SCALE GENOMIC DNA]</scope>
    <source>
        <strain evidence="1">AQ028</strain>
        <tissue evidence="1">Male pupae</tissue>
    </source>
</reference>